<dbReference type="InterPro" id="IPR009081">
    <property type="entry name" value="PP-bd_ACP"/>
</dbReference>
<dbReference type="InterPro" id="IPR020845">
    <property type="entry name" value="AMP-binding_CS"/>
</dbReference>
<comment type="cofactor">
    <cofactor evidence="1">
        <name>pantetheine 4'-phosphate</name>
        <dbReference type="ChEBI" id="CHEBI:47942"/>
    </cofactor>
</comment>
<protein>
    <submittedName>
        <fullName evidence="5">AMP-binding protein</fullName>
    </submittedName>
</protein>
<dbReference type="Pfam" id="PF00501">
    <property type="entry name" value="AMP-binding"/>
    <property type="match status" value="1"/>
</dbReference>
<gene>
    <name evidence="5" type="ORF">HGA05_12055</name>
</gene>
<dbReference type="InterPro" id="IPR020806">
    <property type="entry name" value="PKS_PP-bd"/>
</dbReference>
<dbReference type="PANTHER" id="PTHR45527:SF1">
    <property type="entry name" value="FATTY ACID SYNTHASE"/>
    <property type="match status" value="1"/>
</dbReference>
<dbReference type="InterPro" id="IPR006162">
    <property type="entry name" value="Ppantetheine_attach_site"/>
</dbReference>
<dbReference type="SMART" id="SM01294">
    <property type="entry name" value="PKS_PP_betabranch"/>
    <property type="match status" value="1"/>
</dbReference>
<evidence type="ECO:0000259" key="4">
    <source>
        <dbReference type="PROSITE" id="PS50075"/>
    </source>
</evidence>
<proteinExistence type="predicted"/>
<dbReference type="InterPro" id="IPR025110">
    <property type="entry name" value="AMP-bd_C"/>
</dbReference>
<dbReference type="Gene3D" id="1.10.1200.10">
    <property type="entry name" value="ACP-like"/>
    <property type="match status" value="1"/>
</dbReference>
<dbReference type="Gene3D" id="3.30.300.30">
    <property type="match status" value="1"/>
</dbReference>
<dbReference type="InterPro" id="IPR001031">
    <property type="entry name" value="Thioesterase"/>
</dbReference>
<dbReference type="PANTHER" id="PTHR45527">
    <property type="entry name" value="NONRIBOSOMAL PEPTIDE SYNTHETASE"/>
    <property type="match status" value="1"/>
</dbReference>
<dbReference type="Proteomes" id="UP000563898">
    <property type="component" value="Unassembled WGS sequence"/>
</dbReference>
<dbReference type="EMBL" id="JAAXPC010000006">
    <property type="protein sequence ID" value="NKY02312.1"/>
    <property type="molecule type" value="Genomic_DNA"/>
</dbReference>
<dbReference type="InterPro" id="IPR045851">
    <property type="entry name" value="AMP-bd_C_sf"/>
</dbReference>
<sequence>MKNAERLADRFAAAVAVHADRSALRIGDRCWDYRELDDELSRLRATLAEVCTDPDRPVAVVVDGTAATFLPMLAVLFSPHPLIPLDAASPQSRVSTILTDTGALLWRTAPGTGADTAPGAESAPGYPRVDCAVLAYTSGSTGTPKAVRQGDELWLHQATELAHELGIVPGSVVAQALPATFGGGLDVTVTSLLAGALLWTLDPRIDGVGDLVAELRGRRPQSLHLSPALLRAVLDTAGAGEALSGIDLVATCGEALDAVEVDRLRALTPEVTFVNRSGSSETGNLAFNSFTPDRELPTGTLPAGRIAAGKHIRVLDEHGTPLPDGAVGAIEVRSPHLARGYLCDGELVDFATHGTGDQGVPTALPVRSHRTGDMGRVVGDRLTLLGRSDDTVKIRGYRVDIGEVTAAARAADGVGDAVVIARESAGRTELVAYVAPPRTARAPAIATVRTAIGRAVPSWMVPTHIVLLPELPRTERGKVDRSALPAPRRRPAYMPPATGTEKLLAPIYADLLGIGTDGIGADDDFVALGGDSLTAVTLLRRVEETFGVSLPPSAPITDPTVRDLAARIDAGAPMSADGVVVHLRGTDDVAASNDPGGSPAHTPIVFAFAGAGESALAFAPLARRLSGYRVIGLHAHGLENLGIPDPTIRRAARRFAGHVRRFCPHGPYRFVGHSLGGVIAMEVARILIDDGEVIEHIVCLDTVLTGPLQRRLPVHLPASTDDTADTATGSDVVDPEQAAAEHCSTWELWRTRVALLTAGWWPRPADAQWSLFHELGRRSALLHRLHPWPGPVTVVLAEDNPDPGEWWDVIAPDHQGVHRISGDHNGILRAPHVDATAEIVTDALTGANV</sequence>
<comment type="caution">
    <text evidence="5">The sequence shown here is derived from an EMBL/GenBank/DDBJ whole genome shotgun (WGS) entry which is preliminary data.</text>
</comment>
<dbReference type="InterPro" id="IPR029058">
    <property type="entry name" value="AB_hydrolase_fold"/>
</dbReference>
<evidence type="ECO:0000256" key="3">
    <source>
        <dbReference type="ARBA" id="ARBA00022553"/>
    </source>
</evidence>
<dbReference type="SUPFAM" id="SSF53474">
    <property type="entry name" value="alpha/beta-Hydrolases"/>
    <property type="match status" value="1"/>
</dbReference>
<dbReference type="Pfam" id="PF13193">
    <property type="entry name" value="AMP-binding_C"/>
    <property type="match status" value="1"/>
</dbReference>
<feature type="domain" description="Carrier" evidence="4">
    <location>
        <begin position="495"/>
        <end position="572"/>
    </location>
</feature>
<name>A0A846WKY2_9ACTN</name>
<dbReference type="Pfam" id="PF00975">
    <property type="entry name" value="Thioesterase"/>
    <property type="match status" value="1"/>
</dbReference>
<dbReference type="SMART" id="SM00823">
    <property type="entry name" value="PKS_PP"/>
    <property type="match status" value="1"/>
</dbReference>
<dbReference type="GO" id="GO:0005737">
    <property type="term" value="C:cytoplasm"/>
    <property type="evidence" value="ECO:0007669"/>
    <property type="project" value="TreeGrafter"/>
</dbReference>
<dbReference type="Gene3D" id="3.40.50.1820">
    <property type="entry name" value="alpha/beta hydrolase"/>
    <property type="match status" value="1"/>
</dbReference>
<evidence type="ECO:0000313" key="6">
    <source>
        <dbReference type="Proteomes" id="UP000563898"/>
    </source>
</evidence>
<reference evidence="5 6" key="1">
    <citation type="submission" date="2020-04" db="EMBL/GenBank/DDBJ databases">
        <title>MicrobeNet Type strains.</title>
        <authorList>
            <person name="Nicholson A.C."/>
        </authorList>
    </citation>
    <scope>NUCLEOTIDE SEQUENCE [LARGE SCALE GENOMIC DNA]</scope>
    <source>
        <strain evidence="5 6">ATCC BAA-14</strain>
    </source>
</reference>
<evidence type="ECO:0000256" key="1">
    <source>
        <dbReference type="ARBA" id="ARBA00001957"/>
    </source>
</evidence>
<dbReference type="GO" id="GO:0044550">
    <property type="term" value="P:secondary metabolite biosynthetic process"/>
    <property type="evidence" value="ECO:0007669"/>
    <property type="project" value="TreeGrafter"/>
</dbReference>
<dbReference type="GO" id="GO:0031177">
    <property type="term" value="F:phosphopantetheine binding"/>
    <property type="evidence" value="ECO:0007669"/>
    <property type="project" value="InterPro"/>
</dbReference>
<accession>A0A846WKY2</accession>
<dbReference type="AlphaFoldDB" id="A0A846WKY2"/>
<dbReference type="PROSITE" id="PS00455">
    <property type="entry name" value="AMP_BINDING"/>
    <property type="match status" value="1"/>
</dbReference>
<dbReference type="SUPFAM" id="SSF47336">
    <property type="entry name" value="ACP-like"/>
    <property type="match status" value="1"/>
</dbReference>
<organism evidence="5 6">
    <name type="scientific">Gordonia polyisoprenivorans</name>
    <dbReference type="NCBI Taxonomy" id="84595"/>
    <lineage>
        <taxon>Bacteria</taxon>
        <taxon>Bacillati</taxon>
        <taxon>Actinomycetota</taxon>
        <taxon>Actinomycetes</taxon>
        <taxon>Mycobacteriales</taxon>
        <taxon>Gordoniaceae</taxon>
        <taxon>Gordonia</taxon>
    </lineage>
</organism>
<dbReference type="Gene3D" id="3.40.50.12780">
    <property type="entry name" value="N-terminal domain of ligase-like"/>
    <property type="match status" value="1"/>
</dbReference>
<dbReference type="Pfam" id="PF00550">
    <property type="entry name" value="PP-binding"/>
    <property type="match status" value="1"/>
</dbReference>
<dbReference type="SUPFAM" id="SSF56801">
    <property type="entry name" value="Acetyl-CoA synthetase-like"/>
    <property type="match status" value="1"/>
</dbReference>
<keyword evidence="3" id="KW-0597">Phosphoprotein</keyword>
<keyword evidence="2" id="KW-0596">Phosphopantetheine</keyword>
<dbReference type="PROSITE" id="PS00012">
    <property type="entry name" value="PHOSPHOPANTETHEINE"/>
    <property type="match status" value="1"/>
</dbReference>
<dbReference type="InterPro" id="IPR000873">
    <property type="entry name" value="AMP-dep_synth/lig_dom"/>
</dbReference>
<evidence type="ECO:0000313" key="5">
    <source>
        <dbReference type="EMBL" id="NKY02312.1"/>
    </source>
</evidence>
<dbReference type="GO" id="GO:0043041">
    <property type="term" value="P:amino acid activation for nonribosomal peptide biosynthetic process"/>
    <property type="evidence" value="ECO:0007669"/>
    <property type="project" value="TreeGrafter"/>
</dbReference>
<dbReference type="InterPro" id="IPR042099">
    <property type="entry name" value="ANL_N_sf"/>
</dbReference>
<evidence type="ECO:0000256" key="2">
    <source>
        <dbReference type="ARBA" id="ARBA00022450"/>
    </source>
</evidence>
<dbReference type="InterPro" id="IPR036736">
    <property type="entry name" value="ACP-like_sf"/>
</dbReference>
<dbReference type="PROSITE" id="PS50075">
    <property type="entry name" value="CARRIER"/>
    <property type="match status" value="1"/>
</dbReference>